<name>A0A7I8KA71_SPIIN</name>
<keyword evidence="3" id="KW-0813">Transport</keyword>
<evidence type="ECO:0000256" key="2">
    <source>
        <dbReference type="ARBA" id="ARBA00010486"/>
    </source>
</evidence>
<evidence type="ECO:0000256" key="7">
    <source>
        <dbReference type="ARBA" id="ARBA00023136"/>
    </source>
</evidence>
<dbReference type="InterPro" id="IPR014710">
    <property type="entry name" value="RmlC-like_jellyroll"/>
</dbReference>
<dbReference type="PANTHER" id="PTHR45651:SF14">
    <property type="entry name" value="CYCLIC NUCLEOTIDE-GATED ION CHANNEL 4"/>
    <property type="match status" value="1"/>
</dbReference>
<dbReference type="CDD" id="cd00038">
    <property type="entry name" value="CAP_ED"/>
    <property type="match status" value="1"/>
</dbReference>
<evidence type="ECO:0000256" key="10">
    <source>
        <dbReference type="SAM" id="Phobius"/>
    </source>
</evidence>
<dbReference type="PROSITE" id="PS50042">
    <property type="entry name" value="CNMP_BINDING_3"/>
    <property type="match status" value="1"/>
</dbReference>
<feature type="transmembrane region" description="Helical" evidence="10">
    <location>
        <begin position="337"/>
        <end position="358"/>
    </location>
</feature>
<organism evidence="12 13">
    <name type="scientific">Spirodela intermedia</name>
    <name type="common">Intermediate duckweed</name>
    <dbReference type="NCBI Taxonomy" id="51605"/>
    <lineage>
        <taxon>Eukaryota</taxon>
        <taxon>Viridiplantae</taxon>
        <taxon>Streptophyta</taxon>
        <taxon>Embryophyta</taxon>
        <taxon>Tracheophyta</taxon>
        <taxon>Spermatophyta</taxon>
        <taxon>Magnoliopsida</taxon>
        <taxon>Liliopsida</taxon>
        <taxon>Araceae</taxon>
        <taxon>Lemnoideae</taxon>
        <taxon>Spirodela</taxon>
    </lineage>
</organism>
<dbReference type="AlphaFoldDB" id="A0A7I8KA71"/>
<dbReference type="Pfam" id="PF00520">
    <property type="entry name" value="Ion_trans"/>
    <property type="match status" value="1"/>
</dbReference>
<dbReference type="GO" id="GO:0016020">
    <property type="term" value="C:membrane"/>
    <property type="evidence" value="ECO:0007669"/>
    <property type="project" value="UniProtKB-SubCell"/>
</dbReference>
<comment type="subcellular location">
    <subcellularLocation>
        <location evidence="1">Membrane</location>
        <topology evidence="1">Multi-pass membrane protein</topology>
    </subcellularLocation>
</comment>
<comment type="similarity">
    <text evidence="2">Belongs to the cyclic nucleotide-gated cation channel (TC 1.A.1.5) family.</text>
</comment>
<dbReference type="Pfam" id="PF00027">
    <property type="entry name" value="cNMP_binding"/>
    <property type="match status" value="1"/>
</dbReference>
<keyword evidence="7 10" id="KW-0472">Membrane</keyword>
<dbReference type="SUPFAM" id="SSF81324">
    <property type="entry name" value="Voltage-gated potassium channels"/>
    <property type="match status" value="1"/>
</dbReference>
<accession>A0A7I8KA71</accession>
<proteinExistence type="inferred from homology"/>
<dbReference type="Gene3D" id="1.10.287.70">
    <property type="match status" value="1"/>
</dbReference>
<evidence type="ECO:0000313" key="12">
    <source>
        <dbReference type="EMBL" id="CAA7394667.1"/>
    </source>
</evidence>
<sequence length="634" mass="71948">MKGAYCGEGLAAGDAESGRGGGANGGLAAEQRGRWVREWNRAFLLVCAAGLVFDPLFFYTLSISGSGMCLFIDGWLALSVTALRCMADALHVWNMWLNLKITFSTEASEDDNGKAARRAVMRYFKSVKGFFFDLFVILPIPQIMLWVAAPALIRRGSTTAVMTAFLVTFLVQYLPKIYYSVRLLRRTQNLSGYILGTVWWGLALNLIAYFVASHAAGACWYLLGIQRATRCLKEQCLAATGCEAAAIACEGPVFYGTTSLVKEAEKMAWASKKLARHACLAGGDNYDYGSYKWTVALVTNPSRIEKILFPIFWALMTLSTFGNLGCTTEWLEVVFNIIIITSGLILVTMLIGNIKVFLSGTSSKKQAMQLQLRNTEWWMRRRRLPESFRRRVRQYERRRWAAMRGVDEYEMIRDLPEGLRRDIKYHLCLDLVRQVPLFQHMDAVVLENICDRVRSLIFTKGETIAREGEPVKRMLFVVRGHLQSSQLLRDGMKSSCMLGPGNFTGDELLSWCLRRPFVERLPLSSSTLLTIETTEVFALEAGDVKYVTQHFRHTFVNDKVRRSARYYSPGWRTWAAVAIQLAWRRHRHRLTLSSLSFIRPRRPLSRSSSMGEDKLRLYTAILTSPKPLLDDFPL</sequence>
<dbReference type="OrthoDB" id="421226at2759"/>
<keyword evidence="4 10" id="KW-0812">Transmembrane</keyword>
<dbReference type="SUPFAM" id="SSF51206">
    <property type="entry name" value="cAMP-binding domain-like"/>
    <property type="match status" value="1"/>
</dbReference>
<keyword evidence="13" id="KW-1185">Reference proteome</keyword>
<dbReference type="FunFam" id="2.60.120.10:FF:000063">
    <property type="entry name" value="cyclic nucleotide-gated ion channel 4"/>
    <property type="match status" value="1"/>
</dbReference>
<dbReference type="InterPro" id="IPR000595">
    <property type="entry name" value="cNMP-bd_dom"/>
</dbReference>
<reference evidence="12" key="1">
    <citation type="submission" date="2020-02" db="EMBL/GenBank/DDBJ databases">
        <authorList>
            <person name="Scholz U."/>
            <person name="Mascher M."/>
            <person name="Fiebig A."/>
        </authorList>
    </citation>
    <scope>NUCLEOTIDE SEQUENCE</scope>
</reference>
<evidence type="ECO:0000313" key="13">
    <source>
        <dbReference type="Proteomes" id="UP000663760"/>
    </source>
</evidence>
<dbReference type="Gene3D" id="2.60.120.10">
    <property type="entry name" value="Jelly Rolls"/>
    <property type="match status" value="1"/>
</dbReference>
<keyword evidence="6" id="KW-0406">Ion transport</keyword>
<feature type="domain" description="Cyclic nucleotide-binding" evidence="11">
    <location>
        <begin position="437"/>
        <end position="516"/>
    </location>
</feature>
<evidence type="ECO:0000256" key="8">
    <source>
        <dbReference type="ARBA" id="ARBA00023286"/>
    </source>
</evidence>
<evidence type="ECO:0000256" key="4">
    <source>
        <dbReference type="ARBA" id="ARBA00022692"/>
    </source>
</evidence>
<feature type="transmembrane region" description="Helical" evidence="10">
    <location>
        <begin position="42"/>
        <end position="61"/>
    </location>
</feature>
<evidence type="ECO:0000256" key="1">
    <source>
        <dbReference type="ARBA" id="ARBA00004141"/>
    </source>
</evidence>
<feature type="transmembrane region" description="Helical" evidence="10">
    <location>
        <begin position="199"/>
        <end position="223"/>
    </location>
</feature>
<evidence type="ECO:0000256" key="9">
    <source>
        <dbReference type="ARBA" id="ARBA00023303"/>
    </source>
</evidence>
<evidence type="ECO:0000256" key="5">
    <source>
        <dbReference type="ARBA" id="ARBA00022989"/>
    </source>
</evidence>
<gene>
    <name evidence="12" type="ORF">SI8410_04005328</name>
</gene>
<protein>
    <recommendedName>
        <fullName evidence="11">Cyclic nucleotide-binding domain-containing protein</fullName>
    </recommendedName>
</protein>
<feature type="transmembrane region" description="Helical" evidence="10">
    <location>
        <begin position="307"/>
        <end position="325"/>
    </location>
</feature>
<dbReference type="Gene3D" id="1.10.287.630">
    <property type="entry name" value="Helix hairpin bin"/>
    <property type="match status" value="1"/>
</dbReference>
<dbReference type="PANTHER" id="PTHR45651">
    <property type="entry name" value="CYCLIC NUCLEOTIDE-GATED ION CHANNEL 15-RELATED-RELATED"/>
    <property type="match status" value="1"/>
</dbReference>
<feature type="transmembrane region" description="Helical" evidence="10">
    <location>
        <begin position="160"/>
        <end position="179"/>
    </location>
</feature>
<dbReference type="EMBL" id="LR746267">
    <property type="protein sequence ID" value="CAA7394667.1"/>
    <property type="molecule type" value="Genomic_DNA"/>
</dbReference>
<evidence type="ECO:0000256" key="6">
    <source>
        <dbReference type="ARBA" id="ARBA00023065"/>
    </source>
</evidence>
<dbReference type="InterPro" id="IPR018490">
    <property type="entry name" value="cNMP-bd_dom_sf"/>
</dbReference>
<dbReference type="InterPro" id="IPR005821">
    <property type="entry name" value="Ion_trans_dom"/>
</dbReference>
<dbReference type="Proteomes" id="UP000663760">
    <property type="component" value="Chromosome 4"/>
</dbReference>
<keyword evidence="5 10" id="KW-1133">Transmembrane helix</keyword>
<keyword evidence="9" id="KW-0407">Ion channel</keyword>
<dbReference type="GO" id="GO:0034220">
    <property type="term" value="P:monoatomic ion transmembrane transport"/>
    <property type="evidence" value="ECO:0007669"/>
    <property type="project" value="UniProtKB-KW"/>
</dbReference>
<evidence type="ECO:0000256" key="3">
    <source>
        <dbReference type="ARBA" id="ARBA00022448"/>
    </source>
</evidence>
<evidence type="ECO:0000259" key="11">
    <source>
        <dbReference type="PROSITE" id="PS50042"/>
    </source>
</evidence>
<feature type="transmembrane region" description="Helical" evidence="10">
    <location>
        <begin position="130"/>
        <end position="153"/>
    </location>
</feature>
<keyword evidence="8" id="KW-1071">Ligand-gated ion channel</keyword>